<dbReference type="PANTHER" id="PTHR30486:SF6">
    <property type="entry name" value="TYPE IV PILUS RETRACTATION ATPASE PILT"/>
    <property type="match status" value="1"/>
</dbReference>
<dbReference type="SUPFAM" id="SSF52540">
    <property type="entry name" value="P-loop containing nucleoside triphosphate hydrolases"/>
    <property type="match status" value="1"/>
</dbReference>
<protein>
    <submittedName>
        <fullName evidence="3">CpaF family protein</fullName>
    </submittedName>
</protein>
<dbReference type="InterPro" id="IPR001482">
    <property type="entry name" value="T2SS/T4SS_dom"/>
</dbReference>
<feature type="domain" description="Bacterial type II secretion system protein E" evidence="2">
    <location>
        <begin position="85"/>
        <end position="349"/>
    </location>
</feature>
<dbReference type="AlphaFoldDB" id="A0A5M4FEU2"/>
<keyword evidence="4" id="KW-1185">Reference proteome</keyword>
<comment type="caution">
    <text evidence="3">The sequence shown here is derived from an EMBL/GenBank/DDBJ whole genome shotgun (WGS) entry which is preliminary data.</text>
</comment>
<evidence type="ECO:0000259" key="2">
    <source>
        <dbReference type="Pfam" id="PF00437"/>
    </source>
</evidence>
<dbReference type="Gene3D" id="3.30.450.380">
    <property type="match status" value="1"/>
</dbReference>
<dbReference type="PANTHER" id="PTHR30486">
    <property type="entry name" value="TWITCHING MOTILITY PROTEIN PILT"/>
    <property type="match status" value="1"/>
</dbReference>
<dbReference type="InterPro" id="IPR050921">
    <property type="entry name" value="T4SS_GSP_E_ATPase"/>
</dbReference>
<dbReference type="Pfam" id="PF00437">
    <property type="entry name" value="T2SSE"/>
    <property type="match status" value="1"/>
</dbReference>
<evidence type="ECO:0000313" key="3">
    <source>
        <dbReference type="EMBL" id="KAA1397748.1"/>
    </source>
</evidence>
<gene>
    <name evidence="3" type="ORF">ESP70_010380</name>
</gene>
<dbReference type="OrthoDB" id="9810761at2"/>
<dbReference type="CDD" id="cd01130">
    <property type="entry name" value="VirB11-like_ATPase"/>
    <property type="match status" value="1"/>
</dbReference>
<dbReference type="Proteomes" id="UP000380867">
    <property type="component" value="Unassembled WGS sequence"/>
</dbReference>
<reference evidence="3" key="1">
    <citation type="submission" date="2019-09" db="EMBL/GenBank/DDBJ databases">
        <authorList>
            <person name="Li J."/>
        </authorList>
    </citation>
    <scope>NUCLEOTIDE SEQUENCE [LARGE SCALE GENOMIC DNA]</scope>
    <source>
        <strain evidence="3">JCM 14732</strain>
    </source>
</reference>
<accession>A0A5M4FEU2</accession>
<proteinExistence type="inferred from homology"/>
<evidence type="ECO:0000313" key="4">
    <source>
        <dbReference type="Proteomes" id="UP000380867"/>
    </source>
</evidence>
<dbReference type="GO" id="GO:0016887">
    <property type="term" value="F:ATP hydrolysis activity"/>
    <property type="evidence" value="ECO:0007669"/>
    <property type="project" value="InterPro"/>
</dbReference>
<evidence type="ECO:0000256" key="1">
    <source>
        <dbReference type="ARBA" id="ARBA00006611"/>
    </source>
</evidence>
<name>A0A5M4FEU2_9ACTN</name>
<dbReference type="InterPro" id="IPR027417">
    <property type="entry name" value="P-loop_NTPase"/>
</dbReference>
<comment type="similarity">
    <text evidence="1">Belongs to the GSP E family.</text>
</comment>
<organism evidence="3 4">
    <name type="scientific">Aeromicrobium ginsengisoli</name>
    <dbReference type="NCBI Taxonomy" id="363867"/>
    <lineage>
        <taxon>Bacteria</taxon>
        <taxon>Bacillati</taxon>
        <taxon>Actinomycetota</taxon>
        <taxon>Actinomycetes</taxon>
        <taxon>Propionibacteriales</taxon>
        <taxon>Nocardioidaceae</taxon>
        <taxon>Aeromicrobium</taxon>
    </lineage>
</organism>
<sequence length="437" mass="47909">MIDMDLVRTLHQAVGDRIQLEQNRRRSNGTSPLAGEAERQFARAAIGDMVRAHNEARLSRGEQVMDREVDAEISDAIFARIFGAGRLQRLLDDDEIENIDINGCDEVWVTRTDGKFRMEEPIAESDEELIELVQTLGSYAGLSSRPFDSANPTLDLKLPDGSRLAATMSVTARPQVSVRRHRFKKVEFSDLIGNGTLSAEVAEFLTAVVKARFNVVIAGSMNAGKTTLLRALAAEIGPEERLITVENALELGLKADVERHPNCVELETRSANPEGHGEIALPELLRRTLRMNASRVIVGEVLGPEIVVMLNAMTQGNDGSLSTIHSRSARDVFGRISTYAQQAHSLSRDVVHEMIAGAIDFVVYVSQDRVTGRRTVQTILEVNGYDAQVGVAASEIFAPDHEGHAVRVPDIAIARSAQLMAVGWQPRTGSTETRWSA</sequence>
<dbReference type="EMBL" id="SDPQ02000002">
    <property type="protein sequence ID" value="KAA1397748.1"/>
    <property type="molecule type" value="Genomic_DNA"/>
</dbReference>
<dbReference type="Gene3D" id="3.40.50.300">
    <property type="entry name" value="P-loop containing nucleotide triphosphate hydrolases"/>
    <property type="match status" value="1"/>
</dbReference>
<dbReference type="RefSeq" id="WP_149689193.1">
    <property type="nucleotide sequence ID" value="NZ_SDPQ02000002.1"/>
</dbReference>